<reference evidence="2" key="1">
    <citation type="submission" date="2018-03" db="EMBL/GenBank/DDBJ databases">
        <authorList>
            <person name="Zecchin S."/>
        </authorList>
    </citation>
    <scope>NUCLEOTIDE SEQUENCE [LARGE SCALE GENOMIC DNA]</scope>
</reference>
<dbReference type="AlphaFoldDB" id="A0A2U3QKN9"/>
<evidence type="ECO:0000313" key="1">
    <source>
        <dbReference type="EMBL" id="SPQ01968.1"/>
    </source>
</evidence>
<dbReference type="EMBL" id="OUUY01000132">
    <property type="protein sequence ID" value="SPQ01968.1"/>
    <property type="molecule type" value="Genomic_DNA"/>
</dbReference>
<evidence type="ECO:0000313" key="2">
    <source>
        <dbReference type="Proteomes" id="UP000245125"/>
    </source>
</evidence>
<name>A0A2U3QKN9_9BACT</name>
<proteinExistence type="predicted"/>
<organism evidence="1 2">
    <name type="scientific">Candidatus Sulfobium mesophilum</name>
    <dbReference type="NCBI Taxonomy" id="2016548"/>
    <lineage>
        <taxon>Bacteria</taxon>
        <taxon>Pseudomonadati</taxon>
        <taxon>Nitrospirota</taxon>
        <taxon>Nitrospiria</taxon>
        <taxon>Nitrospirales</taxon>
        <taxon>Nitrospiraceae</taxon>
        <taxon>Candidatus Sulfobium</taxon>
    </lineage>
</organism>
<sequence length="52" mass="5645">MAGEKKSKTDVAARAENKNKGNFCCNCGKKVDVVLAVSPNGKKRMRRICCEG</sequence>
<dbReference type="Proteomes" id="UP000245125">
    <property type="component" value="Unassembled WGS sequence"/>
</dbReference>
<keyword evidence="2" id="KW-1185">Reference proteome</keyword>
<accession>A0A2U3QKN9</accession>
<gene>
    <name evidence="1" type="ORF">NBG4_810011</name>
</gene>
<protein>
    <submittedName>
        <fullName evidence="1">Uncharacterized protein</fullName>
    </submittedName>
</protein>